<dbReference type="GeneID" id="26628797"/>
<name>A0A088FQI7_9CAUD</name>
<dbReference type="Proteomes" id="UP000029352">
    <property type="component" value="Segment"/>
</dbReference>
<gene>
    <name evidence="1" type="ORF">PBI_OMNICRON_80</name>
</gene>
<dbReference type="OrthoDB" id="22852at10239"/>
<proteinExistence type="predicted"/>
<accession>A0A088FQI7</accession>
<evidence type="ECO:0000313" key="1">
    <source>
        <dbReference type="EMBL" id="AIM50413.1"/>
    </source>
</evidence>
<dbReference type="KEGG" id="vg:26628797"/>
<keyword evidence="2" id="KW-1185">Reference proteome</keyword>
<evidence type="ECO:0000313" key="2">
    <source>
        <dbReference type="Proteomes" id="UP000029352"/>
    </source>
</evidence>
<protein>
    <submittedName>
        <fullName evidence="1">Uncharacterized protein</fullName>
    </submittedName>
</protein>
<dbReference type="RefSeq" id="YP_009201712.1">
    <property type="nucleotide sequence ID" value="NC_028832.1"/>
</dbReference>
<sequence length="70" mass="8044">MMLSVDHNMDVARQRRKIIGRIQTEDDDHAAAYLIHLLAQFDAAVAAGTPRPAREFLYMFAEEFDRPDPK</sequence>
<reference evidence="1 2" key="1">
    <citation type="submission" date="2014-08" db="EMBL/GenBank/DDBJ databases">
        <authorList>
            <person name="Isern S."/>
            <person name="Ashley B.D."/>
            <person name="Baer T.D."/>
            <person name="Czarnecki K.W."/>
            <person name="Deneweth R.M."/>
            <person name="Gatt S.M."/>
            <person name="Jenkins M."/>
            <person name="Lang J.F."/>
            <person name="Marfizo C.J."/>
            <person name="McMahon C.W."/>
            <person name="Power T.R."/>
            <person name="Rosales K.A."/>
            <person name="Walter R.S."/>
            <person name="Wozny M.J."/>
            <person name="Yori S."/>
            <person name="Michael S.F."/>
            <person name="Anders K.R."/>
            <person name="Braun M.A."/>
            <person name="Delesalle V.A."/>
            <person name="Hughes L.E."/>
            <person name="Ware V.C."/>
            <person name="Bradley K.W."/>
            <person name="Barker L.P."/>
            <person name="Asai D.J."/>
            <person name="Bowman C.A."/>
            <person name="Russell D.A."/>
            <person name="Pope W.H."/>
            <person name="Jacobs-Sera D."/>
            <person name="Hendrix R.W."/>
            <person name="Hatfull G.F."/>
        </authorList>
    </citation>
    <scope>NUCLEOTIDE SEQUENCE [LARGE SCALE GENOMIC DNA]</scope>
</reference>
<organism evidence="1 2">
    <name type="scientific">Mycobacterium phage Omnicron</name>
    <dbReference type="NCBI Taxonomy" id="1541819"/>
    <lineage>
        <taxon>Viruses</taxon>
        <taxon>Duplodnaviria</taxon>
        <taxon>Heunggongvirae</taxon>
        <taxon>Uroviricota</taxon>
        <taxon>Caudoviricetes</taxon>
        <taxon>Weiservirinae</taxon>
        <taxon>Kratiovirus</taxon>
        <taxon>Kratiovirus omnicron</taxon>
    </lineage>
</organism>
<dbReference type="EMBL" id="KM363596">
    <property type="protein sequence ID" value="AIM50413.1"/>
    <property type="molecule type" value="Genomic_DNA"/>
</dbReference>